<evidence type="ECO:0000256" key="2">
    <source>
        <dbReference type="ARBA" id="ARBA00022525"/>
    </source>
</evidence>
<dbReference type="AlphaFoldDB" id="A0AAI9WYG5"/>
<accession>A0AAI9WYG5</accession>
<dbReference type="Pfam" id="PF05730">
    <property type="entry name" value="CFEM"/>
    <property type="match status" value="1"/>
</dbReference>
<keyword evidence="5" id="KW-0349">Heme</keyword>
<dbReference type="GeneID" id="73379692"/>
<evidence type="ECO:0000256" key="4">
    <source>
        <dbReference type="ARBA" id="ARBA00023157"/>
    </source>
</evidence>
<keyword evidence="4" id="KW-1015">Disulfide bond</keyword>
<feature type="chain" id="PRO_5042568577" evidence="7">
    <location>
        <begin position="24"/>
        <end position="202"/>
    </location>
</feature>
<dbReference type="Proteomes" id="UP001202479">
    <property type="component" value="Unassembled WGS sequence"/>
</dbReference>
<evidence type="ECO:0000313" key="9">
    <source>
        <dbReference type="EMBL" id="KAI3405119.1"/>
    </source>
</evidence>
<evidence type="ECO:0000259" key="8">
    <source>
        <dbReference type="PROSITE" id="PS52012"/>
    </source>
</evidence>
<keyword evidence="5" id="KW-0479">Metal-binding</keyword>
<feature type="compositionally biased region" description="Low complexity" evidence="6">
    <location>
        <begin position="92"/>
        <end position="139"/>
    </location>
</feature>
<keyword evidence="2" id="KW-0964">Secreted</keyword>
<dbReference type="PROSITE" id="PS52012">
    <property type="entry name" value="CFEM"/>
    <property type="match status" value="1"/>
</dbReference>
<feature type="signal peptide" evidence="7">
    <location>
        <begin position="1"/>
        <end position="23"/>
    </location>
</feature>
<name>A0AAI9WYG5_9ASCO</name>
<feature type="domain" description="CFEM" evidence="8">
    <location>
        <begin position="1"/>
        <end position="110"/>
    </location>
</feature>
<proteinExistence type="predicted"/>
<evidence type="ECO:0000256" key="3">
    <source>
        <dbReference type="ARBA" id="ARBA00022729"/>
    </source>
</evidence>
<reference evidence="9" key="1">
    <citation type="journal article" date="2022" name="DNA Res.">
        <title>Genome analysis of five recently described species of the CUG-Ser clade uncovers Candida theae as a new hybrid lineage with pathogenic potential in the Candida parapsilosis species complex.</title>
        <authorList>
            <person name="Mixao V."/>
            <person name="Del Olmo V."/>
            <person name="Hegedusova E."/>
            <person name="Saus E."/>
            <person name="Pryszcz L."/>
            <person name="Cillingova A."/>
            <person name="Nosek J."/>
            <person name="Gabaldon T."/>
        </authorList>
    </citation>
    <scope>NUCLEOTIDE SEQUENCE</scope>
    <source>
        <strain evidence="9">CBS 10844</strain>
    </source>
</reference>
<evidence type="ECO:0000313" key="10">
    <source>
        <dbReference type="Proteomes" id="UP001202479"/>
    </source>
</evidence>
<evidence type="ECO:0000256" key="7">
    <source>
        <dbReference type="SAM" id="SignalP"/>
    </source>
</evidence>
<evidence type="ECO:0000256" key="5">
    <source>
        <dbReference type="PROSITE-ProRule" id="PRU01356"/>
    </source>
</evidence>
<keyword evidence="10" id="KW-1185">Reference proteome</keyword>
<sequence length="202" mass="19846">MASFIKVSTFLAILASLHQVAVAAPPACLLACVAQETKSSSCSGLNDLSCICSVEYSDIESCLESICPNGNADAAKSAFESSCSGYSKDVVSSSSAKSSSSTEEASSTEASSTEASSVSASSTETAAAEEASSTETAATQAPSTQQKSPLSTAAQPTTLSSSGVAEETSSGSFAPAISTQTEAGANKVGLGALIGLVGAALL</sequence>
<protein>
    <submittedName>
        <fullName evidence="9">SSR1</fullName>
    </submittedName>
</protein>
<gene>
    <name evidence="9" type="ORF">KGF56_002075</name>
</gene>
<comment type="caution">
    <text evidence="9">The sequence shown here is derived from an EMBL/GenBank/DDBJ whole genome shotgun (WGS) entry which is preliminary data.</text>
</comment>
<evidence type="ECO:0000256" key="1">
    <source>
        <dbReference type="ARBA" id="ARBA00004613"/>
    </source>
</evidence>
<keyword evidence="3 7" id="KW-0732">Signal</keyword>
<dbReference type="InterPro" id="IPR008427">
    <property type="entry name" value="Extracellular_membr_CFEM_dom"/>
</dbReference>
<dbReference type="EMBL" id="JAHUZD010000067">
    <property type="protein sequence ID" value="KAI3405119.1"/>
    <property type="molecule type" value="Genomic_DNA"/>
</dbReference>
<organism evidence="9 10">
    <name type="scientific">Candida oxycetoniae</name>
    <dbReference type="NCBI Taxonomy" id="497107"/>
    <lineage>
        <taxon>Eukaryota</taxon>
        <taxon>Fungi</taxon>
        <taxon>Dikarya</taxon>
        <taxon>Ascomycota</taxon>
        <taxon>Saccharomycotina</taxon>
        <taxon>Pichiomycetes</taxon>
        <taxon>Debaryomycetaceae</taxon>
        <taxon>Candida/Lodderomyces clade</taxon>
        <taxon>Candida</taxon>
    </lineage>
</organism>
<comment type="subcellular location">
    <subcellularLocation>
        <location evidence="1">Secreted</location>
    </subcellularLocation>
</comment>
<comment type="caution">
    <text evidence="5">Lacks conserved residue(s) required for the propagation of feature annotation.</text>
</comment>
<dbReference type="GO" id="GO:0046872">
    <property type="term" value="F:metal ion binding"/>
    <property type="evidence" value="ECO:0007669"/>
    <property type="project" value="UniProtKB-UniRule"/>
</dbReference>
<feature type="region of interest" description="Disordered" evidence="6">
    <location>
        <begin position="91"/>
        <end position="175"/>
    </location>
</feature>
<keyword evidence="5" id="KW-0408">Iron</keyword>
<dbReference type="RefSeq" id="XP_049180864.1">
    <property type="nucleotide sequence ID" value="XM_049323265.1"/>
</dbReference>
<dbReference type="GO" id="GO:0005576">
    <property type="term" value="C:extracellular region"/>
    <property type="evidence" value="ECO:0007669"/>
    <property type="project" value="UniProtKB-SubCell"/>
</dbReference>
<feature type="compositionally biased region" description="Polar residues" evidence="6">
    <location>
        <begin position="140"/>
        <end position="175"/>
    </location>
</feature>
<evidence type="ECO:0000256" key="6">
    <source>
        <dbReference type="SAM" id="MobiDB-lite"/>
    </source>
</evidence>
<dbReference type="SMART" id="SM00747">
    <property type="entry name" value="CFEM"/>
    <property type="match status" value="1"/>
</dbReference>
<feature type="binding site" description="axial binding residue" evidence="5">
    <location>
        <position position="47"/>
    </location>
    <ligand>
        <name>heme</name>
        <dbReference type="ChEBI" id="CHEBI:30413"/>
    </ligand>
    <ligandPart>
        <name>Fe</name>
        <dbReference type="ChEBI" id="CHEBI:18248"/>
    </ligandPart>
</feature>